<comment type="caution">
    <text evidence="1">The sequence shown here is derived from an EMBL/GenBank/DDBJ whole genome shotgun (WGS) entry which is preliminary data.</text>
</comment>
<dbReference type="Proteomes" id="UP001501310">
    <property type="component" value="Unassembled WGS sequence"/>
</dbReference>
<proteinExistence type="predicted"/>
<gene>
    <name evidence="1" type="ORF">GCM10022211_17500</name>
</gene>
<accession>A0ABP7S2Q6</accession>
<keyword evidence="2" id="KW-1185">Reference proteome</keyword>
<reference evidence="2" key="1">
    <citation type="journal article" date="2019" name="Int. J. Syst. Evol. Microbiol.">
        <title>The Global Catalogue of Microorganisms (GCM) 10K type strain sequencing project: providing services to taxonomists for standard genome sequencing and annotation.</title>
        <authorList>
            <consortium name="The Broad Institute Genomics Platform"/>
            <consortium name="The Broad Institute Genome Sequencing Center for Infectious Disease"/>
            <person name="Wu L."/>
            <person name="Ma J."/>
        </authorList>
    </citation>
    <scope>NUCLEOTIDE SEQUENCE [LARGE SCALE GENOMIC DNA]</scope>
    <source>
        <strain evidence="2">JCM 16603</strain>
    </source>
</reference>
<sequence length="79" mass="8408">MDIQAIALTGVLALAALLVASLFASKAWLAWLEVRKLELARGGPTSDEPTAPVSGNRIELADLRERVRKLEAIAAGIDL</sequence>
<evidence type="ECO:0000313" key="1">
    <source>
        <dbReference type="EMBL" id="GAA4005673.1"/>
    </source>
</evidence>
<organism evidence="1 2">
    <name type="scientific">Sphingomonas humi</name>
    <dbReference type="NCBI Taxonomy" id="335630"/>
    <lineage>
        <taxon>Bacteria</taxon>
        <taxon>Pseudomonadati</taxon>
        <taxon>Pseudomonadota</taxon>
        <taxon>Alphaproteobacteria</taxon>
        <taxon>Sphingomonadales</taxon>
        <taxon>Sphingomonadaceae</taxon>
        <taxon>Sphingomonas</taxon>
    </lineage>
</organism>
<evidence type="ECO:0000313" key="2">
    <source>
        <dbReference type="Proteomes" id="UP001501310"/>
    </source>
</evidence>
<name>A0ABP7S2Q6_9SPHN</name>
<dbReference type="EMBL" id="BAAAZD010000002">
    <property type="protein sequence ID" value="GAA4005673.1"/>
    <property type="molecule type" value="Genomic_DNA"/>
</dbReference>
<protein>
    <submittedName>
        <fullName evidence="1">Uncharacterized protein</fullName>
    </submittedName>
</protein>